<sequence length="116" mass="12874">MASNMSRIIRTGSYSSISTSSSIDSSSHNHILSSFHSIQNLSSWLNASWLPHNHRHERIATATISTGMAVLTREMMEMHIQQAPDVHGMLDCLPVADNSGKAFVGWRQKLGTWPKV</sequence>
<name>A0A559MG74_9HELO</name>
<comment type="caution">
    <text evidence="1">The sequence shown here is derived from an EMBL/GenBank/DDBJ whole genome shotgun (WGS) entry which is preliminary data.</text>
</comment>
<dbReference type="Proteomes" id="UP000315522">
    <property type="component" value="Unassembled WGS sequence"/>
</dbReference>
<organism evidence="1 2">
    <name type="scientific">Lachnellula willkommii</name>
    <dbReference type="NCBI Taxonomy" id="215461"/>
    <lineage>
        <taxon>Eukaryota</taxon>
        <taxon>Fungi</taxon>
        <taxon>Dikarya</taxon>
        <taxon>Ascomycota</taxon>
        <taxon>Pezizomycotina</taxon>
        <taxon>Leotiomycetes</taxon>
        <taxon>Helotiales</taxon>
        <taxon>Lachnaceae</taxon>
        <taxon>Lachnellula</taxon>
    </lineage>
</organism>
<keyword evidence="2" id="KW-1185">Reference proteome</keyword>
<proteinExistence type="predicted"/>
<reference evidence="1 2" key="1">
    <citation type="submission" date="2018-05" db="EMBL/GenBank/DDBJ databases">
        <title>Genome sequencing and assembly of the regulated plant pathogen Lachnellula willkommii and related sister species for the development of diagnostic species identification markers.</title>
        <authorList>
            <person name="Giroux E."/>
            <person name="Bilodeau G."/>
        </authorList>
    </citation>
    <scope>NUCLEOTIDE SEQUENCE [LARGE SCALE GENOMIC DNA]</scope>
    <source>
        <strain evidence="1 2">CBS 172.35</strain>
    </source>
</reference>
<dbReference type="AlphaFoldDB" id="A0A559MG74"/>
<dbReference type="EMBL" id="QGML01000422">
    <property type="protein sequence ID" value="TVY91946.1"/>
    <property type="molecule type" value="Genomic_DNA"/>
</dbReference>
<evidence type="ECO:0000313" key="2">
    <source>
        <dbReference type="Proteomes" id="UP000315522"/>
    </source>
</evidence>
<gene>
    <name evidence="1" type="ORF">LAWI1_G002410</name>
</gene>
<protein>
    <submittedName>
        <fullName evidence="1">Uncharacterized protein</fullName>
    </submittedName>
</protein>
<evidence type="ECO:0000313" key="1">
    <source>
        <dbReference type="EMBL" id="TVY91946.1"/>
    </source>
</evidence>
<accession>A0A559MG74</accession>